<organism evidence="3">
    <name type="scientific">Tanacetum cinerariifolium</name>
    <name type="common">Dalmatian daisy</name>
    <name type="synonym">Chrysanthemum cinerariifolium</name>
    <dbReference type="NCBI Taxonomy" id="118510"/>
    <lineage>
        <taxon>Eukaryota</taxon>
        <taxon>Viridiplantae</taxon>
        <taxon>Streptophyta</taxon>
        <taxon>Embryophyta</taxon>
        <taxon>Tracheophyta</taxon>
        <taxon>Spermatophyta</taxon>
        <taxon>Magnoliopsida</taxon>
        <taxon>eudicotyledons</taxon>
        <taxon>Gunneridae</taxon>
        <taxon>Pentapetalae</taxon>
        <taxon>asterids</taxon>
        <taxon>campanulids</taxon>
        <taxon>Asterales</taxon>
        <taxon>Asteraceae</taxon>
        <taxon>Asteroideae</taxon>
        <taxon>Anthemideae</taxon>
        <taxon>Anthemidinae</taxon>
        <taxon>Tanacetum</taxon>
    </lineage>
</organism>
<proteinExistence type="predicted"/>
<dbReference type="PANTHER" id="PTHR45023:SF4">
    <property type="entry name" value="GLYCINE-RICH PROTEIN-RELATED"/>
    <property type="match status" value="1"/>
</dbReference>
<evidence type="ECO:0000256" key="2">
    <source>
        <dbReference type="SAM" id="Phobius"/>
    </source>
</evidence>
<evidence type="ECO:0000256" key="1">
    <source>
        <dbReference type="SAM" id="MobiDB-lite"/>
    </source>
</evidence>
<dbReference type="EMBL" id="BKCJ010005338">
    <property type="protein sequence ID" value="GEU66182.1"/>
    <property type="molecule type" value="Genomic_DNA"/>
</dbReference>
<sequence length="478" mass="53739">MRKLAQRDAERDEKRDAERDAARDAARDAKIEVERENVEREASNEGGLQKRRKQTSSTVNLADGDENEDEEQTQQCARWTSEEEFLLTELWIETFENGQIGADRNDESFWGQIMQDFNNTSTQGYRIKNMLAGKWTRINSDYQKLNAIYKHLERKSGENEVDHIETAKLNFAAQQPKGRKFMLEHAGGSASGSISDSISEELRRKLQAGTSAYEAKKEKEMAIMEFKEMEFLMIDPNTDRLTSCKMVFEAVMTLSGFGKDEILRILAWRPIAVAAMASVSSLFVSLIVMVLIMCIVGRLLAILSLPLSMSCDDCDGCVTIGVLCGQCKGGCDESPRVWLKMRLSAYWLGNLLVGSMVETTQPIDNEPTTSVSPVTKGANVKTVGNTHNIHNEVTNLVFSMAVDCRHVGTSVSNQHKRAPANIQAMSMAFEQTPSKRIRGNRHHLEEESDFWVTKGDLLEKEHEGIGLAYPQWPKLQKT</sequence>
<keyword evidence="2" id="KW-1133">Transmembrane helix</keyword>
<accession>A0A6L2M0V2</accession>
<feature type="compositionally biased region" description="Acidic residues" evidence="1">
    <location>
        <begin position="63"/>
        <end position="72"/>
    </location>
</feature>
<name>A0A6L2M0V2_TANCI</name>
<comment type="caution">
    <text evidence="3">The sequence shown here is derived from an EMBL/GenBank/DDBJ whole genome shotgun (WGS) entry which is preliminary data.</text>
</comment>
<feature type="region of interest" description="Disordered" evidence="1">
    <location>
        <begin position="1"/>
        <end position="75"/>
    </location>
</feature>
<reference evidence="3" key="1">
    <citation type="journal article" date="2019" name="Sci. Rep.">
        <title>Draft genome of Tanacetum cinerariifolium, the natural source of mosquito coil.</title>
        <authorList>
            <person name="Yamashiro T."/>
            <person name="Shiraishi A."/>
            <person name="Satake H."/>
            <person name="Nakayama K."/>
        </authorList>
    </citation>
    <scope>NUCLEOTIDE SEQUENCE</scope>
</reference>
<keyword evidence="3" id="KW-0808">Transferase</keyword>
<dbReference type="AlphaFoldDB" id="A0A6L2M0V2"/>
<feature type="transmembrane region" description="Helical" evidence="2">
    <location>
        <begin position="271"/>
        <end position="301"/>
    </location>
</feature>
<keyword evidence="2" id="KW-0472">Membrane</keyword>
<gene>
    <name evidence="3" type="ORF">Tci_038160</name>
</gene>
<dbReference type="PANTHER" id="PTHR45023">
    <property type="match status" value="1"/>
</dbReference>
<dbReference type="GO" id="GO:0016740">
    <property type="term" value="F:transferase activity"/>
    <property type="evidence" value="ECO:0007669"/>
    <property type="project" value="UniProtKB-KW"/>
</dbReference>
<protein>
    <submittedName>
        <fullName evidence="3">Glutathione S-transferase T3-like</fullName>
    </submittedName>
</protein>
<evidence type="ECO:0000313" key="3">
    <source>
        <dbReference type="EMBL" id="GEU66182.1"/>
    </source>
</evidence>
<keyword evidence="2" id="KW-0812">Transmembrane</keyword>
<feature type="compositionally biased region" description="Basic and acidic residues" evidence="1">
    <location>
        <begin position="1"/>
        <end position="43"/>
    </location>
</feature>